<accession>A0A9Q4CC03</accession>
<feature type="region of interest" description="Disordered" evidence="1">
    <location>
        <begin position="234"/>
        <end position="264"/>
    </location>
</feature>
<feature type="transmembrane region" description="Helical" evidence="2">
    <location>
        <begin position="304"/>
        <end position="324"/>
    </location>
</feature>
<dbReference type="RefSeq" id="WP_267169330.1">
    <property type="nucleotide sequence ID" value="NZ_JAPMKX010000002.1"/>
</dbReference>
<feature type="transmembrane region" description="Helical" evidence="2">
    <location>
        <begin position="271"/>
        <end position="292"/>
    </location>
</feature>
<keyword evidence="2" id="KW-1133">Transmembrane helix</keyword>
<feature type="compositionally biased region" description="Basic and acidic residues" evidence="1">
    <location>
        <begin position="16"/>
        <end position="26"/>
    </location>
</feature>
<gene>
    <name evidence="3" type="ORF">OS123_05625</name>
</gene>
<comment type="caution">
    <text evidence="3">The sequence shown here is derived from an EMBL/GenBank/DDBJ whole genome shotgun (WGS) entry which is preliminary data.</text>
</comment>
<dbReference type="Proteomes" id="UP001070238">
    <property type="component" value="Unassembled WGS sequence"/>
</dbReference>
<organism evidence="3 4">
    <name type="scientific">Corynebacterium antarcticum</name>
    <dbReference type="NCBI Taxonomy" id="2800405"/>
    <lineage>
        <taxon>Bacteria</taxon>
        <taxon>Bacillati</taxon>
        <taxon>Actinomycetota</taxon>
        <taxon>Actinomycetes</taxon>
        <taxon>Mycobacteriales</taxon>
        <taxon>Corynebacteriaceae</taxon>
        <taxon>Corynebacterium</taxon>
    </lineage>
</organism>
<name>A0A9Q4CC03_9CORY</name>
<evidence type="ECO:0000313" key="3">
    <source>
        <dbReference type="EMBL" id="MCX7538019.1"/>
    </source>
</evidence>
<protein>
    <submittedName>
        <fullName evidence="3">Uncharacterized protein</fullName>
    </submittedName>
</protein>
<evidence type="ECO:0000256" key="1">
    <source>
        <dbReference type="SAM" id="MobiDB-lite"/>
    </source>
</evidence>
<keyword evidence="2" id="KW-0472">Membrane</keyword>
<feature type="region of interest" description="Disordered" evidence="1">
    <location>
        <begin position="1"/>
        <end position="212"/>
    </location>
</feature>
<evidence type="ECO:0000313" key="4">
    <source>
        <dbReference type="Proteomes" id="UP001070238"/>
    </source>
</evidence>
<proteinExistence type="predicted"/>
<dbReference type="EMBL" id="JAPMKX010000002">
    <property type="protein sequence ID" value="MCX7538019.1"/>
    <property type="molecule type" value="Genomic_DNA"/>
</dbReference>
<feature type="transmembrane region" description="Helical" evidence="2">
    <location>
        <begin position="330"/>
        <end position="349"/>
    </location>
</feature>
<evidence type="ECO:0000256" key="2">
    <source>
        <dbReference type="SAM" id="Phobius"/>
    </source>
</evidence>
<dbReference type="AlphaFoldDB" id="A0A9Q4CC03"/>
<keyword evidence="2" id="KW-0812">Transmembrane</keyword>
<sequence>MSEKKLTVAELMARAAAEEGREDTPRPRRRRRRSLDEGGVSVAELTGSIPAVDSKPAESRHSSVPLDDADRAADETPTGPQTVARHSSPVVGETEGPTAVPTRSDAGEDDVTPSTGDTDVPGGVDAGEAPATASTAPTDVPRKDSADAADAAPEATRPSSDETVVLSVITDEDPVRLTTGEFPQITPRQVQQERAKDPAPEVPPATGDAPVAVPDEDAVNEARTPAVNEVPPTTEMTAVATEEPEPRSPVTPEDAGVAQEGQDDAAEQGKVSVAAVFGMILLGLIVGVALFFGFEKLWGHFNTAVTAVLAIAVTGGIIGIVHALRTERDGLSMFLAGLAGLAVTFGPLLTA</sequence>
<reference evidence="3" key="1">
    <citation type="submission" date="2022-11" db="EMBL/GenBank/DDBJ databases">
        <title>Corynebacterium sp. isolated from Penguins.</title>
        <authorList>
            <person name="Sedlar K."/>
            <person name="Svec P."/>
        </authorList>
    </citation>
    <scope>NUCLEOTIDE SEQUENCE</scope>
    <source>
        <strain evidence="3">P5875</strain>
    </source>
</reference>